<evidence type="ECO:0000313" key="2">
    <source>
        <dbReference type="Proteomes" id="UP001447188"/>
    </source>
</evidence>
<organism evidence="1 2">
    <name type="scientific">Discina gigas</name>
    <dbReference type="NCBI Taxonomy" id="1032678"/>
    <lineage>
        <taxon>Eukaryota</taxon>
        <taxon>Fungi</taxon>
        <taxon>Dikarya</taxon>
        <taxon>Ascomycota</taxon>
        <taxon>Pezizomycotina</taxon>
        <taxon>Pezizomycetes</taxon>
        <taxon>Pezizales</taxon>
        <taxon>Discinaceae</taxon>
        <taxon>Discina</taxon>
    </lineage>
</organism>
<proteinExistence type="predicted"/>
<keyword evidence="2" id="KW-1185">Reference proteome</keyword>
<name>A0ABR3GQ96_9PEZI</name>
<gene>
    <name evidence="1" type="ORF">Q9L58_002863</name>
</gene>
<evidence type="ECO:0000313" key="1">
    <source>
        <dbReference type="EMBL" id="KAL0638084.1"/>
    </source>
</evidence>
<dbReference type="InterPro" id="IPR027796">
    <property type="entry name" value="OTT_1508_deam-like"/>
</dbReference>
<comment type="caution">
    <text evidence="1">The sequence shown here is derived from an EMBL/GenBank/DDBJ whole genome shotgun (WGS) entry which is preliminary data.</text>
</comment>
<dbReference type="Proteomes" id="UP001447188">
    <property type="component" value="Unassembled WGS sequence"/>
</dbReference>
<dbReference type="Pfam" id="PF14441">
    <property type="entry name" value="OTT_1508_deam"/>
    <property type="match status" value="1"/>
</dbReference>
<accession>A0ABR3GQ96</accession>
<dbReference type="EMBL" id="JBBBZM010000026">
    <property type="protein sequence ID" value="KAL0638084.1"/>
    <property type="molecule type" value="Genomic_DNA"/>
</dbReference>
<sequence length="440" mass="50849">MQLDNIGKRVRLTIAGNHDVPEKVVRNLEAVWTILRDISIHHVERSQVGVGEFTNKKKKKKKKKKDMGKILGSRDPALLRRLQYTIYRFTSKILLSRFNLHQLEFQKFTTAFKKTTSNPNLADQEEHRAVEILIGVINVIEHTLIPLLQKLKLNYYLEESEWEIVCIMMDGVLHDCEHILDNKRFCEKWVIMARDVDKTIPTGFSLRGYLEKITLLHSHIRALVHSAQSLYPTFVKQLSIHPIPAERRTLLLPKTPEKLEALITSVAHQQGYALVNTTFIRKIEHYPSVELKVHCECLLVKHFHTLKNTPEPKPSWNNISPFSYIGVSKLSCQACGSWLKAYRSLGQQSFVTKGIHPKWSRSWGMPQLVNKVEMKQVQEDMARDTARKFCLYQEGRARMVLLSGRAGMPLIKDDDYPLEDGEAVLYTTAKMEKGDTWVMR</sequence>
<protein>
    <submittedName>
        <fullName evidence="1">Uncharacterized protein</fullName>
    </submittedName>
</protein>
<reference evidence="1 2" key="1">
    <citation type="submission" date="2024-02" db="EMBL/GenBank/DDBJ databases">
        <title>Discinaceae phylogenomics.</title>
        <authorList>
            <person name="Dirks A.C."/>
            <person name="James T.Y."/>
        </authorList>
    </citation>
    <scope>NUCLEOTIDE SEQUENCE [LARGE SCALE GENOMIC DNA]</scope>
    <source>
        <strain evidence="1 2">ACD0624</strain>
    </source>
</reference>